<evidence type="ECO:0000313" key="13">
    <source>
        <dbReference type="EMBL" id="QGN18187.1"/>
    </source>
</evidence>
<dbReference type="Proteomes" id="UP000422736">
    <property type="component" value="Chromosome 7"/>
</dbReference>
<feature type="transmembrane region" description="Helical" evidence="12">
    <location>
        <begin position="12"/>
        <end position="32"/>
    </location>
</feature>
<evidence type="ECO:0000313" key="14">
    <source>
        <dbReference type="Proteomes" id="UP000422736"/>
    </source>
</evidence>
<dbReference type="Pfam" id="PF02064">
    <property type="entry name" value="MAS20"/>
    <property type="match status" value="1"/>
</dbReference>
<keyword evidence="5 10" id="KW-1000">Mitochondrion outer membrane</keyword>
<protein>
    <submittedName>
        <fullName evidence="13">Mitochondrial import receptor subunit TOM20</fullName>
    </submittedName>
</protein>
<dbReference type="PANTHER" id="PTHR12430">
    <property type="entry name" value="MITOCHONDRIAL IMPORT RECEPTOR SUBUNIT TOM20"/>
    <property type="match status" value="1"/>
</dbReference>
<keyword evidence="14" id="KW-1185">Reference proteome</keyword>
<keyword evidence="6" id="KW-0653">Protein transport</keyword>
<proteinExistence type="inferred from homology"/>
<dbReference type="Gene3D" id="1.20.960.10">
    <property type="entry name" value="Mitochondrial outer membrane translocase complex, subunit Tom20 domain"/>
    <property type="match status" value="1"/>
</dbReference>
<dbReference type="NCBIfam" id="TIGR00985">
    <property type="entry name" value="3a0801s04tom"/>
    <property type="match status" value="1"/>
</dbReference>
<keyword evidence="4 12" id="KW-0812">Transmembrane</keyword>
<sequence>MSSNQVSFGRILTIAGVTVATAFAGYAAYFDYQRRNNPEFRKQLKRKLKQHAELEKQAKEEAKQEKLKRVNEILIAELSKDPLPQDPSQREAAFSSNVEMGEKLAAVPGSELESALKFYKALSVYPNPSDLLGIYQRSLSEEIYENIVLMIALMPPSNVSSFLTGAGVGSASSAAPAATVEIDE</sequence>
<keyword evidence="11" id="KW-0175">Coiled coil</keyword>
<evidence type="ECO:0000256" key="12">
    <source>
        <dbReference type="SAM" id="Phobius"/>
    </source>
</evidence>
<dbReference type="InterPro" id="IPR023392">
    <property type="entry name" value="Tom20_dom_sf"/>
</dbReference>
<evidence type="ECO:0000256" key="3">
    <source>
        <dbReference type="ARBA" id="ARBA00022448"/>
    </source>
</evidence>
<evidence type="ECO:0000256" key="5">
    <source>
        <dbReference type="ARBA" id="ARBA00022787"/>
    </source>
</evidence>
<evidence type="ECO:0000256" key="4">
    <source>
        <dbReference type="ARBA" id="ARBA00022692"/>
    </source>
</evidence>
<feature type="coiled-coil region" evidence="11">
    <location>
        <begin position="37"/>
        <end position="69"/>
    </location>
</feature>
<name>A0ABX6F472_KLUMA</name>
<keyword evidence="8 10" id="KW-0496">Mitochondrion</keyword>
<keyword evidence="7 12" id="KW-1133">Transmembrane helix</keyword>
<evidence type="ECO:0000256" key="6">
    <source>
        <dbReference type="ARBA" id="ARBA00022927"/>
    </source>
</evidence>
<dbReference type="EMBL" id="CP015061">
    <property type="protein sequence ID" value="QGN18187.1"/>
    <property type="molecule type" value="Genomic_DNA"/>
</dbReference>
<keyword evidence="3" id="KW-0813">Transport</keyword>
<evidence type="ECO:0000256" key="9">
    <source>
        <dbReference type="ARBA" id="ARBA00023136"/>
    </source>
</evidence>
<comment type="subcellular location">
    <subcellularLocation>
        <location evidence="1">Mitochondrion outer membrane</location>
        <topology evidence="1">Single-pass membrane protein</topology>
    </subcellularLocation>
</comment>
<dbReference type="InterPro" id="IPR002056">
    <property type="entry name" value="MAS20"/>
</dbReference>
<dbReference type="PANTHER" id="PTHR12430:SF0">
    <property type="entry name" value="TRANSLOCASE OF OUTER MITOCHONDRIAL MEMBRANE 20"/>
    <property type="match status" value="1"/>
</dbReference>
<comment type="similarity">
    <text evidence="2 10">Belongs to the Tom20 family.</text>
</comment>
<dbReference type="PRINTS" id="PR00351">
    <property type="entry name" value="OM20RECEPTOR"/>
</dbReference>
<organism evidence="13 14">
    <name type="scientific">Kluyveromyces marxianus</name>
    <name type="common">Yeast</name>
    <name type="synonym">Candida kefyr</name>
    <dbReference type="NCBI Taxonomy" id="4911"/>
    <lineage>
        <taxon>Eukaryota</taxon>
        <taxon>Fungi</taxon>
        <taxon>Dikarya</taxon>
        <taxon>Ascomycota</taxon>
        <taxon>Saccharomycotina</taxon>
        <taxon>Saccharomycetes</taxon>
        <taxon>Saccharomycetales</taxon>
        <taxon>Saccharomycetaceae</taxon>
        <taxon>Kluyveromyces</taxon>
    </lineage>
</organism>
<evidence type="ECO:0000256" key="11">
    <source>
        <dbReference type="SAM" id="Coils"/>
    </source>
</evidence>
<dbReference type="SUPFAM" id="SSF47157">
    <property type="entry name" value="Mitochondrial import receptor subunit Tom20"/>
    <property type="match status" value="1"/>
</dbReference>
<accession>A0ABX6F472</accession>
<evidence type="ECO:0000256" key="2">
    <source>
        <dbReference type="ARBA" id="ARBA00005792"/>
    </source>
</evidence>
<keyword evidence="9 10" id="KW-0472">Membrane</keyword>
<keyword evidence="13" id="KW-0675">Receptor</keyword>
<evidence type="ECO:0000256" key="8">
    <source>
        <dbReference type="ARBA" id="ARBA00023128"/>
    </source>
</evidence>
<gene>
    <name evidence="13" type="primary">TOM20</name>
    <name evidence="13" type="ORF">FIM1_4510</name>
</gene>
<reference evidence="13 14" key="1">
    <citation type="submission" date="2016-03" db="EMBL/GenBank/DDBJ databases">
        <title>How can Kluyveromyces marxianus grow so fast - potential evolutionary course in Saccharomyces Complex revealed by comparative genomics.</title>
        <authorList>
            <person name="Mo W."/>
            <person name="Lu W."/>
            <person name="Yang X."/>
            <person name="Qi J."/>
            <person name="Lv H."/>
        </authorList>
    </citation>
    <scope>NUCLEOTIDE SEQUENCE [LARGE SCALE GENOMIC DNA]</scope>
    <source>
        <strain evidence="13 14">FIM1</strain>
    </source>
</reference>
<dbReference type="PIRSF" id="PIRSF037707">
    <property type="entry name" value="MAS20_rcpt"/>
    <property type="match status" value="1"/>
</dbReference>
<evidence type="ECO:0000256" key="1">
    <source>
        <dbReference type="ARBA" id="ARBA00004572"/>
    </source>
</evidence>
<evidence type="ECO:0000256" key="7">
    <source>
        <dbReference type="ARBA" id="ARBA00022989"/>
    </source>
</evidence>
<evidence type="ECO:0000256" key="10">
    <source>
        <dbReference type="PIRNR" id="PIRNR037707"/>
    </source>
</evidence>